<dbReference type="RefSeq" id="WP_132282220.1">
    <property type="nucleotide sequence ID" value="NZ_SMGQ01000012.1"/>
</dbReference>
<dbReference type="OrthoDB" id="9884580at2"/>
<dbReference type="Proteomes" id="UP000294545">
    <property type="component" value="Unassembled WGS sequence"/>
</dbReference>
<dbReference type="AlphaFoldDB" id="A0A4V2Q0C8"/>
<protein>
    <submittedName>
        <fullName evidence="2">Uncharacterized protein</fullName>
    </submittedName>
</protein>
<feature type="signal peptide" evidence="1">
    <location>
        <begin position="1"/>
        <end position="24"/>
    </location>
</feature>
<organism evidence="2 3">
    <name type="scientific">Natranaerovirga hydrolytica</name>
    <dbReference type="NCBI Taxonomy" id="680378"/>
    <lineage>
        <taxon>Bacteria</taxon>
        <taxon>Bacillati</taxon>
        <taxon>Bacillota</taxon>
        <taxon>Clostridia</taxon>
        <taxon>Lachnospirales</taxon>
        <taxon>Natranaerovirgaceae</taxon>
        <taxon>Natranaerovirga</taxon>
    </lineage>
</organism>
<keyword evidence="3" id="KW-1185">Reference proteome</keyword>
<keyword evidence="1" id="KW-0732">Signal</keyword>
<name>A0A4V2Q0C8_9FIRM</name>
<evidence type="ECO:0000313" key="2">
    <source>
        <dbReference type="EMBL" id="TCK93311.1"/>
    </source>
</evidence>
<feature type="chain" id="PRO_5020561765" evidence="1">
    <location>
        <begin position="25"/>
        <end position="285"/>
    </location>
</feature>
<gene>
    <name evidence="2" type="ORF">EDC19_1502</name>
</gene>
<proteinExistence type="predicted"/>
<reference evidence="2 3" key="1">
    <citation type="submission" date="2019-03" db="EMBL/GenBank/DDBJ databases">
        <title>Genomic Encyclopedia of Type Strains, Phase IV (KMG-IV): sequencing the most valuable type-strain genomes for metagenomic binning, comparative biology and taxonomic classification.</title>
        <authorList>
            <person name="Goeker M."/>
        </authorList>
    </citation>
    <scope>NUCLEOTIDE SEQUENCE [LARGE SCALE GENOMIC DNA]</scope>
    <source>
        <strain evidence="2 3">DSM 24176</strain>
    </source>
</reference>
<accession>A0A4V2Q0C8</accession>
<evidence type="ECO:0000313" key="3">
    <source>
        <dbReference type="Proteomes" id="UP000294545"/>
    </source>
</evidence>
<dbReference type="EMBL" id="SMGQ01000012">
    <property type="protein sequence ID" value="TCK93311.1"/>
    <property type="molecule type" value="Genomic_DNA"/>
</dbReference>
<evidence type="ECO:0000256" key="1">
    <source>
        <dbReference type="SAM" id="SignalP"/>
    </source>
</evidence>
<sequence>MFKKTICLILIFSTVLTFNLNVHADTIFPEHQITEEEFLYENEEGNIIKLVIKSKNDMTVFEQYNEQNDLVERIEVKEGSTQMNITNKNDGKYTLDVSDFMEVKADSTPITTMNSVDNQYLGVTPFIGYTFPGYRYMEVSWSKYLDGPTTYTITSHSTTLASFVAGIVISLVLPSDIAGKLTMALVGAGLAYLSDEIIFLDSQIHLSSTRYSHEFTAYDAQNPSTYRGTYTTGYEYVITDINHPDLIDNVYYDNFTLEDYFNQNYFLYSSLFFNIYGVEGTPIFD</sequence>
<comment type="caution">
    <text evidence="2">The sequence shown here is derived from an EMBL/GenBank/DDBJ whole genome shotgun (WGS) entry which is preliminary data.</text>
</comment>